<dbReference type="SUPFAM" id="SSF56112">
    <property type="entry name" value="Protein kinase-like (PK-like)"/>
    <property type="match status" value="1"/>
</dbReference>
<evidence type="ECO:0000256" key="2">
    <source>
        <dbReference type="ARBA" id="ARBA00022741"/>
    </source>
</evidence>
<dbReference type="AlphaFoldDB" id="A0A0C3DKL9"/>
<keyword evidence="6" id="KW-0723">Serine/threonine-protein kinase</keyword>
<gene>
    <name evidence="8" type="ORF">SCLCIDRAFT_910058</name>
</gene>
<evidence type="ECO:0000313" key="9">
    <source>
        <dbReference type="Proteomes" id="UP000053989"/>
    </source>
</evidence>
<evidence type="ECO:0000256" key="6">
    <source>
        <dbReference type="RuleBase" id="RU000304"/>
    </source>
</evidence>
<dbReference type="PROSITE" id="PS00107">
    <property type="entry name" value="PROTEIN_KINASE_ATP"/>
    <property type="match status" value="1"/>
</dbReference>
<protein>
    <recommendedName>
        <fullName evidence="7">Protein kinase domain-containing protein</fullName>
    </recommendedName>
</protein>
<dbReference type="OrthoDB" id="4062651at2759"/>
<dbReference type="InterPro" id="IPR008271">
    <property type="entry name" value="Ser/Thr_kinase_AS"/>
</dbReference>
<dbReference type="Gene3D" id="1.10.510.10">
    <property type="entry name" value="Transferase(Phosphotransferase) domain 1"/>
    <property type="match status" value="1"/>
</dbReference>
<dbReference type="InParanoid" id="A0A0C3DKL9"/>
<reference evidence="9" key="2">
    <citation type="submission" date="2015-01" db="EMBL/GenBank/DDBJ databases">
        <title>Evolutionary Origins and Diversification of the Mycorrhizal Mutualists.</title>
        <authorList>
            <consortium name="DOE Joint Genome Institute"/>
            <consortium name="Mycorrhizal Genomics Consortium"/>
            <person name="Kohler A."/>
            <person name="Kuo A."/>
            <person name="Nagy L.G."/>
            <person name="Floudas D."/>
            <person name="Copeland A."/>
            <person name="Barry K.W."/>
            <person name="Cichocki N."/>
            <person name="Veneault-Fourrey C."/>
            <person name="LaButti K."/>
            <person name="Lindquist E.A."/>
            <person name="Lipzen A."/>
            <person name="Lundell T."/>
            <person name="Morin E."/>
            <person name="Murat C."/>
            <person name="Riley R."/>
            <person name="Ohm R."/>
            <person name="Sun H."/>
            <person name="Tunlid A."/>
            <person name="Henrissat B."/>
            <person name="Grigoriev I.V."/>
            <person name="Hibbett D.S."/>
            <person name="Martin F."/>
        </authorList>
    </citation>
    <scope>NUCLEOTIDE SEQUENCE [LARGE SCALE GENOMIC DNA]</scope>
    <source>
        <strain evidence="9">Foug A</strain>
    </source>
</reference>
<evidence type="ECO:0000256" key="1">
    <source>
        <dbReference type="ARBA" id="ARBA00022679"/>
    </source>
</evidence>
<reference evidence="8 9" key="1">
    <citation type="submission" date="2014-04" db="EMBL/GenBank/DDBJ databases">
        <authorList>
            <consortium name="DOE Joint Genome Institute"/>
            <person name="Kuo A."/>
            <person name="Kohler A."/>
            <person name="Nagy L.G."/>
            <person name="Floudas D."/>
            <person name="Copeland A."/>
            <person name="Barry K.W."/>
            <person name="Cichocki N."/>
            <person name="Veneault-Fourrey C."/>
            <person name="LaButti K."/>
            <person name="Lindquist E.A."/>
            <person name="Lipzen A."/>
            <person name="Lundell T."/>
            <person name="Morin E."/>
            <person name="Murat C."/>
            <person name="Sun H."/>
            <person name="Tunlid A."/>
            <person name="Henrissat B."/>
            <person name="Grigoriev I.V."/>
            <person name="Hibbett D.S."/>
            <person name="Martin F."/>
            <person name="Nordberg H.P."/>
            <person name="Cantor M.N."/>
            <person name="Hua S.X."/>
        </authorList>
    </citation>
    <scope>NUCLEOTIDE SEQUENCE [LARGE SCALE GENOMIC DNA]</scope>
    <source>
        <strain evidence="8 9">Foug A</strain>
    </source>
</reference>
<evidence type="ECO:0000313" key="8">
    <source>
        <dbReference type="EMBL" id="KIM61235.1"/>
    </source>
</evidence>
<keyword evidence="3" id="KW-0418">Kinase</keyword>
<dbReference type="InterPro" id="IPR017441">
    <property type="entry name" value="Protein_kinase_ATP_BS"/>
</dbReference>
<comment type="similarity">
    <text evidence="6">Belongs to the protein kinase superfamily.</text>
</comment>
<dbReference type="InterPro" id="IPR000719">
    <property type="entry name" value="Prot_kinase_dom"/>
</dbReference>
<name>A0A0C3DKL9_9AGAM</name>
<dbReference type="Pfam" id="PF00069">
    <property type="entry name" value="Pkinase"/>
    <property type="match status" value="1"/>
</dbReference>
<dbReference type="SMART" id="SM00220">
    <property type="entry name" value="S_TKc"/>
    <property type="match status" value="1"/>
</dbReference>
<keyword evidence="2 5" id="KW-0547">Nucleotide-binding</keyword>
<proteinExistence type="inferred from homology"/>
<dbReference type="PANTHER" id="PTHR44329">
    <property type="entry name" value="SERINE/THREONINE-PROTEIN KINASE TNNI3K-RELATED"/>
    <property type="match status" value="1"/>
</dbReference>
<evidence type="ECO:0000256" key="3">
    <source>
        <dbReference type="ARBA" id="ARBA00022777"/>
    </source>
</evidence>
<dbReference type="PROSITE" id="PS00108">
    <property type="entry name" value="PROTEIN_KINASE_ST"/>
    <property type="match status" value="1"/>
</dbReference>
<dbReference type="STRING" id="1036808.A0A0C3DKL9"/>
<evidence type="ECO:0000259" key="7">
    <source>
        <dbReference type="PROSITE" id="PS50011"/>
    </source>
</evidence>
<keyword evidence="1" id="KW-0808">Transferase</keyword>
<dbReference type="EMBL" id="KN822054">
    <property type="protein sequence ID" value="KIM61235.1"/>
    <property type="molecule type" value="Genomic_DNA"/>
</dbReference>
<sequence>MPPGQSDHISSFPHQNTIVTELQSVVDQRFTSLNLGERISRDVSKRVGSGSYGLVYEGILHPQQLKVAVKVVRYGDKNDLPVLKRLLAEVYIWSKLAHENILELLGITTIFDHTISIVSPLMPRGNTFDYVQNVDNDPRPLILGIANGLHYLHAHKLGPIIHGDIKGSNVLISDDGHALLTDFGTSHLAATSFSMTREQHPGGTLDWMAPEYLDTDELMMTTAGDVWAFGMTALELFTRKRPFDHLKNRAMIMYHILLKERERPSDEMVCSRLTDEWWSLCLSCWHRDPLLRPSMSGLVENIRALQLSPARFLLRQSYVDVLIKNLPMITLALLWKTSGRHSKNLPDAQCDIQSSSTGECPTTIQSLDVESMLLFAQALCPQSQK</sequence>
<evidence type="ECO:0000256" key="5">
    <source>
        <dbReference type="PROSITE-ProRule" id="PRU10141"/>
    </source>
</evidence>
<keyword evidence="4 5" id="KW-0067">ATP-binding</keyword>
<dbReference type="InterPro" id="IPR011009">
    <property type="entry name" value="Kinase-like_dom_sf"/>
</dbReference>
<dbReference type="GO" id="GO:0004674">
    <property type="term" value="F:protein serine/threonine kinase activity"/>
    <property type="evidence" value="ECO:0007669"/>
    <property type="project" value="UniProtKB-KW"/>
</dbReference>
<dbReference type="PROSITE" id="PS50011">
    <property type="entry name" value="PROTEIN_KINASE_DOM"/>
    <property type="match status" value="1"/>
</dbReference>
<feature type="binding site" evidence="5">
    <location>
        <position position="70"/>
    </location>
    <ligand>
        <name>ATP</name>
        <dbReference type="ChEBI" id="CHEBI:30616"/>
    </ligand>
</feature>
<feature type="domain" description="Protein kinase" evidence="7">
    <location>
        <begin position="41"/>
        <end position="313"/>
    </location>
</feature>
<evidence type="ECO:0000256" key="4">
    <source>
        <dbReference type="ARBA" id="ARBA00022840"/>
    </source>
</evidence>
<accession>A0A0C3DKL9</accession>
<organism evidence="8 9">
    <name type="scientific">Scleroderma citrinum Foug A</name>
    <dbReference type="NCBI Taxonomy" id="1036808"/>
    <lineage>
        <taxon>Eukaryota</taxon>
        <taxon>Fungi</taxon>
        <taxon>Dikarya</taxon>
        <taxon>Basidiomycota</taxon>
        <taxon>Agaricomycotina</taxon>
        <taxon>Agaricomycetes</taxon>
        <taxon>Agaricomycetidae</taxon>
        <taxon>Boletales</taxon>
        <taxon>Sclerodermatineae</taxon>
        <taxon>Sclerodermataceae</taxon>
        <taxon>Scleroderma</taxon>
    </lineage>
</organism>
<dbReference type="PANTHER" id="PTHR44329:SF288">
    <property type="entry name" value="MITOGEN-ACTIVATED PROTEIN KINASE KINASE KINASE 20"/>
    <property type="match status" value="1"/>
</dbReference>
<dbReference type="HOGENOM" id="CLU_000288_7_18_1"/>
<dbReference type="Proteomes" id="UP000053989">
    <property type="component" value="Unassembled WGS sequence"/>
</dbReference>
<dbReference type="InterPro" id="IPR051681">
    <property type="entry name" value="Ser/Thr_Kinases-Pseudokinases"/>
</dbReference>
<dbReference type="GO" id="GO:0005524">
    <property type="term" value="F:ATP binding"/>
    <property type="evidence" value="ECO:0007669"/>
    <property type="project" value="UniProtKB-UniRule"/>
</dbReference>
<keyword evidence="9" id="KW-1185">Reference proteome</keyword>